<dbReference type="AlphaFoldDB" id="A0A2H4ZNU1"/>
<dbReference type="GO" id="GO:0016787">
    <property type="term" value="F:hydrolase activity"/>
    <property type="evidence" value="ECO:0007669"/>
    <property type="project" value="UniProtKB-KW"/>
</dbReference>
<evidence type="ECO:0000256" key="6">
    <source>
        <dbReference type="ARBA" id="ARBA00022840"/>
    </source>
</evidence>
<dbReference type="GO" id="GO:0004642">
    <property type="term" value="F:phosphoribosylformylglycinamidine synthase activity"/>
    <property type="evidence" value="ECO:0007669"/>
    <property type="project" value="InterPro"/>
</dbReference>
<accession>A0A2H4ZNU1</accession>
<dbReference type="PANTHER" id="PTHR47552:SF1">
    <property type="entry name" value="PHOSPHORIBOSYLFORMYLGLYCINAMIDINE SYNTHASE SUBUNIT PURQ"/>
    <property type="match status" value="1"/>
</dbReference>
<dbReference type="Gene3D" id="3.40.50.880">
    <property type="match status" value="1"/>
</dbReference>
<name>A0A2H4ZNU1_9EUKA</name>
<evidence type="ECO:0000256" key="5">
    <source>
        <dbReference type="ARBA" id="ARBA00022801"/>
    </source>
</evidence>
<dbReference type="SMART" id="SM01211">
    <property type="entry name" value="GATase_5"/>
    <property type="match status" value="1"/>
</dbReference>
<dbReference type="InterPro" id="IPR029062">
    <property type="entry name" value="Class_I_gatase-like"/>
</dbReference>
<evidence type="ECO:0000256" key="7">
    <source>
        <dbReference type="ARBA" id="ARBA00022962"/>
    </source>
</evidence>
<evidence type="ECO:0000256" key="2">
    <source>
        <dbReference type="ARBA" id="ARBA00022598"/>
    </source>
</evidence>
<keyword evidence="1" id="KW-0963">Cytoplasm</keyword>
<dbReference type="GO" id="GO:0006189">
    <property type="term" value="P:'de novo' IMP biosynthetic process"/>
    <property type="evidence" value="ECO:0007669"/>
    <property type="project" value="InterPro"/>
</dbReference>
<keyword evidence="8" id="KW-0934">Plastid</keyword>
<sequence>MTIGIVVFPGSNSNLDIRWATEGCLGIATRFIWYQEVNLNGLAAIILPGEFNYGGHLPYDGVKRFLPILQSINTFAQEGGKILGICNGFHILTEMGLLPGSLIRNQNLHFICQSSQLEIQNTDSSWMKHYISGQIISLPIAHGKGRYHCSKEDLRVLEDQGSIALRYKNNPNGSISKIAGITNYRKNILGLMPHPERACDPVIGGIDGRKLLLSLVE</sequence>
<evidence type="ECO:0000256" key="4">
    <source>
        <dbReference type="ARBA" id="ARBA00022755"/>
    </source>
</evidence>
<dbReference type="HAMAP" id="MF_00421">
    <property type="entry name" value="PurQ"/>
    <property type="match status" value="1"/>
</dbReference>
<dbReference type="NCBIfam" id="TIGR01737">
    <property type="entry name" value="FGAM_synth_I"/>
    <property type="match status" value="1"/>
</dbReference>
<protein>
    <submittedName>
        <fullName evidence="8">Phosphoribosylformylglycinamidine synthase</fullName>
    </submittedName>
</protein>
<geneLocation type="plastid" evidence="8"/>
<dbReference type="InterPro" id="IPR010075">
    <property type="entry name" value="PRibForGlyAmidine_synth_PurQ"/>
</dbReference>
<dbReference type="PIRSF" id="PIRSF001586">
    <property type="entry name" value="FGAM_synth_I"/>
    <property type="match status" value="1"/>
</dbReference>
<keyword evidence="3" id="KW-0547">Nucleotide-binding</keyword>
<dbReference type="PANTHER" id="PTHR47552">
    <property type="entry name" value="PHOSPHORIBOSYLFORMYLGLYCINAMIDINE SYNTHASE SUBUNIT PURQ"/>
    <property type="match status" value="1"/>
</dbReference>
<evidence type="ECO:0000256" key="3">
    <source>
        <dbReference type="ARBA" id="ARBA00022741"/>
    </source>
</evidence>
<dbReference type="NCBIfam" id="NF002957">
    <property type="entry name" value="PRK03619.1"/>
    <property type="match status" value="1"/>
</dbReference>
<gene>
    <name evidence="8" type="ORF">PLO_198</name>
</gene>
<evidence type="ECO:0000313" key="8">
    <source>
        <dbReference type="EMBL" id="AUG32204.1"/>
    </source>
</evidence>
<dbReference type="Pfam" id="PF13507">
    <property type="entry name" value="GATase_5"/>
    <property type="match status" value="1"/>
</dbReference>
<reference evidence="8" key="1">
    <citation type="submission" date="2017-10" db="EMBL/GenBank/DDBJ databases">
        <title>Paulinella longichromatophora chromatophore genome.</title>
        <authorList>
            <person name="Lhee D."/>
            <person name="Yoon H.S."/>
        </authorList>
    </citation>
    <scope>NUCLEOTIDE SEQUENCE</scope>
</reference>
<dbReference type="GO" id="GO:0005524">
    <property type="term" value="F:ATP binding"/>
    <property type="evidence" value="ECO:0007669"/>
    <property type="project" value="UniProtKB-KW"/>
</dbReference>
<proteinExistence type="inferred from homology"/>
<keyword evidence="2" id="KW-0436">Ligase</keyword>
<dbReference type="EMBL" id="MG264610">
    <property type="protein sequence ID" value="AUG32204.1"/>
    <property type="molecule type" value="Genomic_DNA"/>
</dbReference>
<keyword evidence="6" id="KW-0067">ATP-binding</keyword>
<keyword evidence="7" id="KW-0315">Glutamine amidotransferase</keyword>
<keyword evidence="5" id="KW-0378">Hydrolase</keyword>
<organism evidence="8">
    <name type="scientific">Paulinella longichromatophora</name>
    <dbReference type="NCBI Taxonomy" id="1708747"/>
    <lineage>
        <taxon>Eukaryota</taxon>
        <taxon>Sar</taxon>
        <taxon>Rhizaria</taxon>
        <taxon>Cercozoa</taxon>
        <taxon>Imbricatea</taxon>
        <taxon>Silicofilosea</taxon>
        <taxon>Euglyphida</taxon>
        <taxon>Paulinellidae</taxon>
        <taxon>Paulinella</taxon>
    </lineage>
</organism>
<keyword evidence="4" id="KW-0658">Purine biosynthesis</keyword>
<dbReference type="PROSITE" id="PS51273">
    <property type="entry name" value="GATASE_TYPE_1"/>
    <property type="match status" value="1"/>
</dbReference>
<dbReference type="SUPFAM" id="SSF52317">
    <property type="entry name" value="Class I glutamine amidotransferase-like"/>
    <property type="match status" value="1"/>
</dbReference>
<evidence type="ECO:0000256" key="1">
    <source>
        <dbReference type="ARBA" id="ARBA00022490"/>
    </source>
</evidence>